<evidence type="ECO:0000313" key="1">
    <source>
        <dbReference type="EMBL" id="KKM05453.1"/>
    </source>
</evidence>
<name>A0A0F9K2L5_9ZZZZ</name>
<sequence>MSEYQCLRCKTVFRVEMSIADQRGAGVSGVQHYGYGSKGRCRGAPARWVRDLDGVEKTGGNR</sequence>
<organism evidence="1">
    <name type="scientific">marine sediment metagenome</name>
    <dbReference type="NCBI Taxonomy" id="412755"/>
    <lineage>
        <taxon>unclassified sequences</taxon>
        <taxon>metagenomes</taxon>
        <taxon>ecological metagenomes</taxon>
    </lineage>
</organism>
<protein>
    <submittedName>
        <fullName evidence="1">Uncharacterized protein</fullName>
    </submittedName>
</protein>
<dbReference type="AlphaFoldDB" id="A0A0F9K2L5"/>
<dbReference type="EMBL" id="LAZR01016218">
    <property type="protein sequence ID" value="KKM05453.1"/>
    <property type="molecule type" value="Genomic_DNA"/>
</dbReference>
<proteinExistence type="predicted"/>
<gene>
    <name evidence="1" type="ORF">LCGC14_1753940</name>
</gene>
<reference evidence="1" key="1">
    <citation type="journal article" date="2015" name="Nature">
        <title>Complex archaea that bridge the gap between prokaryotes and eukaryotes.</title>
        <authorList>
            <person name="Spang A."/>
            <person name="Saw J.H."/>
            <person name="Jorgensen S.L."/>
            <person name="Zaremba-Niedzwiedzka K."/>
            <person name="Martijn J."/>
            <person name="Lind A.E."/>
            <person name="van Eijk R."/>
            <person name="Schleper C."/>
            <person name="Guy L."/>
            <person name="Ettema T.J."/>
        </authorList>
    </citation>
    <scope>NUCLEOTIDE SEQUENCE</scope>
</reference>
<comment type="caution">
    <text evidence="1">The sequence shown here is derived from an EMBL/GenBank/DDBJ whole genome shotgun (WGS) entry which is preliminary data.</text>
</comment>
<accession>A0A0F9K2L5</accession>